<dbReference type="RefSeq" id="WP_161557583.1">
    <property type="nucleotide sequence ID" value="NZ_CP030840.1"/>
</dbReference>
<name>A0A2Z5G901_9BACT</name>
<dbReference type="KEGG" id="abas:ACPOL_5881"/>
<dbReference type="InterPro" id="IPR024775">
    <property type="entry name" value="DinB-like"/>
</dbReference>
<dbReference type="EMBL" id="CP030840">
    <property type="protein sequence ID" value="AXC15125.1"/>
    <property type="molecule type" value="Genomic_DNA"/>
</dbReference>
<evidence type="ECO:0000313" key="2">
    <source>
        <dbReference type="EMBL" id="AXC15125.1"/>
    </source>
</evidence>
<keyword evidence="3" id="KW-1185">Reference proteome</keyword>
<gene>
    <name evidence="2" type="ORF">ACPOL_5881</name>
</gene>
<accession>A0A2Z5G901</accession>
<feature type="domain" description="DinB-like" evidence="1">
    <location>
        <begin position="27"/>
        <end position="178"/>
    </location>
</feature>
<evidence type="ECO:0000259" key="1">
    <source>
        <dbReference type="Pfam" id="PF12867"/>
    </source>
</evidence>
<dbReference type="AlphaFoldDB" id="A0A2Z5G901"/>
<protein>
    <recommendedName>
        <fullName evidence="1">DinB-like domain-containing protein</fullName>
    </recommendedName>
</protein>
<dbReference type="Gene3D" id="1.20.120.450">
    <property type="entry name" value="dinb family like domain"/>
    <property type="match status" value="1"/>
</dbReference>
<organism evidence="2 3">
    <name type="scientific">Acidisarcina polymorpha</name>
    <dbReference type="NCBI Taxonomy" id="2211140"/>
    <lineage>
        <taxon>Bacteria</taxon>
        <taxon>Pseudomonadati</taxon>
        <taxon>Acidobacteriota</taxon>
        <taxon>Terriglobia</taxon>
        <taxon>Terriglobales</taxon>
        <taxon>Acidobacteriaceae</taxon>
        <taxon>Acidisarcina</taxon>
    </lineage>
</organism>
<dbReference type="Pfam" id="PF12867">
    <property type="entry name" value="DinB_2"/>
    <property type="match status" value="1"/>
</dbReference>
<proteinExistence type="predicted"/>
<reference evidence="2 3" key="1">
    <citation type="journal article" date="2018" name="Front. Microbiol.">
        <title>Hydrolytic Capabilities as a Key to Environmental Success: Chitinolytic and Cellulolytic Acidobacteria From Acidic Sub-arctic Soils and Boreal Peatlands.</title>
        <authorList>
            <person name="Belova S.E."/>
            <person name="Ravin N.V."/>
            <person name="Pankratov T.A."/>
            <person name="Rakitin A.L."/>
            <person name="Ivanova A.A."/>
            <person name="Beletsky A.V."/>
            <person name="Mardanov A.V."/>
            <person name="Sinninghe Damste J.S."/>
            <person name="Dedysh S.N."/>
        </authorList>
    </citation>
    <scope>NUCLEOTIDE SEQUENCE [LARGE SCALE GENOMIC DNA]</scope>
    <source>
        <strain evidence="2 3">SBC82</strain>
    </source>
</reference>
<evidence type="ECO:0000313" key="3">
    <source>
        <dbReference type="Proteomes" id="UP000253606"/>
    </source>
</evidence>
<dbReference type="InterPro" id="IPR034660">
    <property type="entry name" value="DinB/YfiT-like"/>
</dbReference>
<dbReference type="SUPFAM" id="SSF109854">
    <property type="entry name" value="DinB/YfiT-like putative metalloenzymes"/>
    <property type="match status" value="1"/>
</dbReference>
<sequence>MSSAAATAAVVHPELSPEEIAVAARYLTETREALIGCVHGLSPSQWVYKQAGDRWSVLEIVEHLALIEPRVHFTLGRISEAPPPPSDWHASEVEALILAEVPKRQQRIDAPEPIRPTGRWSEAEALQEFLQNRRRTIRLLNSTSLRGHVIPHPILGPWDGYHWLLATAAHTARHVGQIDEVKADSRFTLA</sequence>
<dbReference type="Proteomes" id="UP000253606">
    <property type="component" value="Chromosome"/>
</dbReference>